<dbReference type="Pfam" id="PF14559">
    <property type="entry name" value="TPR_19"/>
    <property type="match status" value="1"/>
</dbReference>
<keyword evidence="2" id="KW-1133">Transmembrane helix</keyword>
<feature type="repeat" description="TPR" evidence="1">
    <location>
        <begin position="227"/>
        <end position="260"/>
    </location>
</feature>
<keyword evidence="2" id="KW-0472">Membrane</keyword>
<keyword evidence="5" id="KW-1185">Reference proteome</keyword>
<dbReference type="InterPro" id="IPR010559">
    <property type="entry name" value="Sig_transdc_His_kin_internal"/>
</dbReference>
<dbReference type="AlphaFoldDB" id="A0A1I6XDD3"/>
<dbReference type="Gene3D" id="3.30.565.10">
    <property type="entry name" value="Histidine kinase-like ATPase, C-terminal domain"/>
    <property type="match status" value="1"/>
</dbReference>
<evidence type="ECO:0000313" key="5">
    <source>
        <dbReference type="Proteomes" id="UP000236454"/>
    </source>
</evidence>
<dbReference type="RefSeq" id="WP_090245064.1">
    <property type="nucleotide sequence ID" value="NZ_FPAS01000001.1"/>
</dbReference>
<dbReference type="EMBL" id="FPAS01000001">
    <property type="protein sequence ID" value="SFT36042.1"/>
    <property type="molecule type" value="Genomic_DNA"/>
</dbReference>
<gene>
    <name evidence="4" type="ORF">SAMN05216474_0098</name>
</gene>
<sequence length="621" mass="72285">MTAYAHTFLRPLLLALLLCCSFKGIGQENYFIKADSLEKAGLHNAFLKELYSLEQEDQIKSDPKSHLKLYVKLMEYYRLIEFNQDSVIKYYKIGNQLALDYHNQEYLYNFDFMWGTFLMNTGNYKDGLLIFQKICPVVEQKNYPYLPHLYDSYARLFYILKDYDKAYNYLKKEATIFKKLGNLANTSATYNNIGVLYISQNILDSALVYHELAQKINFQLNDSINIVRSYNNIGRAFYKSDQFDKADSIFQLALRYDPKRLNAGLLVNYANLLIDQNEFEEAEQFLLNAIDRNPIKHTQKSAIAELIRVKKGQKNYREALQYSEELRLLSEELLDETKIKELERLTVEYETTQKEQEISNLQELTKNQQALLSKNRLLVIVSAALMVLIGLLLVLYFKNKNFQTKVEKMTMEQKLLHSKMNPHFIFNSLSNIQANILQDQKEVAVKYLVKFSKLLRYNLEQSKQDNAVLGDELKSIKDYLDMQNLRLNGALVYTINVEEEVENDGDIYIPGMMIQPIVENALEHGLEGVENPYIQIDIEDKDDHLKICVMDNGVGFSQTQNKKNPNKTSHASNILKRRLEILSKKLNLELFYHIEDNLDKNNRIIGTIATLAIPITTPQHY</sequence>
<dbReference type="Gene3D" id="1.25.40.10">
    <property type="entry name" value="Tetratricopeptide repeat domain"/>
    <property type="match status" value="2"/>
</dbReference>
<feature type="transmembrane region" description="Helical" evidence="2">
    <location>
        <begin position="377"/>
        <end position="397"/>
    </location>
</feature>
<dbReference type="SUPFAM" id="SSF55874">
    <property type="entry name" value="ATPase domain of HSP90 chaperone/DNA topoisomerase II/histidine kinase"/>
    <property type="match status" value="1"/>
</dbReference>
<dbReference type="PROSITE" id="PS50005">
    <property type="entry name" value="TPR"/>
    <property type="match status" value="1"/>
</dbReference>
<dbReference type="GO" id="GO:0016020">
    <property type="term" value="C:membrane"/>
    <property type="evidence" value="ECO:0007669"/>
    <property type="project" value="InterPro"/>
</dbReference>
<proteinExistence type="predicted"/>
<organism evidence="4 5">
    <name type="scientific">Lishizhenia tianjinensis</name>
    <dbReference type="NCBI Taxonomy" id="477690"/>
    <lineage>
        <taxon>Bacteria</taxon>
        <taxon>Pseudomonadati</taxon>
        <taxon>Bacteroidota</taxon>
        <taxon>Flavobacteriia</taxon>
        <taxon>Flavobacteriales</taxon>
        <taxon>Crocinitomicaceae</taxon>
        <taxon>Lishizhenia</taxon>
    </lineage>
</organism>
<evidence type="ECO:0000256" key="2">
    <source>
        <dbReference type="SAM" id="Phobius"/>
    </source>
</evidence>
<dbReference type="InterPro" id="IPR019734">
    <property type="entry name" value="TPR_rpt"/>
</dbReference>
<dbReference type="SMART" id="SM00028">
    <property type="entry name" value="TPR"/>
    <property type="match status" value="3"/>
</dbReference>
<keyword evidence="2" id="KW-0812">Transmembrane</keyword>
<dbReference type="OrthoDB" id="6190788at2"/>
<dbReference type="Pfam" id="PF06580">
    <property type="entry name" value="His_kinase"/>
    <property type="match status" value="1"/>
</dbReference>
<dbReference type="InterPro" id="IPR050640">
    <property type="entry name" value="Bact_2-comp_sensor_kinase"/>
</dbReference>
<dbReference type="SUPFAM" id="SSF48452">
    <property type="entry name" value="TPR-like"/>
    <property type="match status" value="1"/>
</dbReference>
<name>A0A1I6XDD3_9FLAO</name>
<evidence type="ECO:0000259" key="3">
    <source>
        <dbReference type="Pfam" id="PF06580"/>
    </source>
</evidence>
<protein>
    <submittedName>
        <fullName evidence="4">Tetratricopeptide repeat-containing protein</fullName>
    </submittedName>
</protein>
<dbReference type="InterPro" id="IPR011990">
    <property type="entry name" value="TPR-like_helical_dom_sf"/>
</dbReference>
<dbReference type="PANTHER" id="PTHR34220">
    <property type="entry name" value="SENSOR HISTIDINE KINASE YPDA"/>
    <property type="match status" value="1"/>
</dbReference>
<accession>A0A1I6XDD3</accession>
<dbReference type="Proteomes" id="UP000236454">
    <property type="component" value="Unassembled WGS sequence"/>
</dbReference>
<reference evidence="4 5" key="1">
    <citation type="submission" date="2016-10" db="EMBL/GenBank/DDBJ databases">
        <authorList>
            <person name="de Groot N.N."/>
        </authorList>
    </citation>
    <scope>NUCLEOTIDE SEQUENCE [LARGE SCALE GENOMIC DNA]</scope>
    <source>
        <strain evidence="4 5">CGMCC 1.7005</strain>
    </source>
</reference>
<keyword evidence="1" id="KW-0802">TPR repeat</keyword>
<feature type="domain" description="Signal transduction histidine kinase internal region" evidence="3">
    <location>
        <begin position="411"/>
        <end position="489"/>
    </location>
</feature>
<dbReference type="GO" id="GO:0000155">
    <property type="term" value="F:phosphorelay sensor kinase activity"/>
    <property type="evidence" value="ECO:0007669"/>
    <property type="project" value="InterPro"/>
</dbReference>
<evidence type="ECO:0000313" key="4">
    <source>
        <dbReference type="EMBL" id="SFT36042.1"/>
    </source>
</evidence>
<dbReference type="PANTHER" id="PTHR34220:SF7">
    <property type="entry name" value="SENSOR HISTIDINE KINASE YPDA"/>
    <property type="match status" value="1"/>
</dbReference>
<evidence type="ECO:0000256" key="1">
    <source>
        <dbReference type="PROSITE-ProRule" id="PRU00339"/>
    </source>
</evidence>
<dbReference type="STRING" id="477690.SAMN05216474_0098"/>
<dbReference type="InterPro" id="IPR036890">
    <property type="entry name" value="HATPase_C_sf"/>
</dbReference>